<evidence type="ECO:0000313" key="2">
    <source>
        <dbReference type="EMBL" id="KAF2166920.1"/>
    </source>
</evidence>
<dbReference type="Proteomes" id="UP000799537">
    <property type="component" value="Unassembled WGS sequence"/>
</dbReference>
<feature type="region of interest" description="Disordered" evidence="1">
    <location>
        <begin position="1"/>
        <end position="27"/>
    </location>
</feature>
<feature type="compositionally biased region" description="Polar residues" evidence="1">
    <location>
        <begin position="14"/>
        <end position="27"/>
    </location>
</feature>
<keyword evidence="3" id="KW-1185">Reference proteome</keyword>
<accession>A0A6A6CL82</accession>
<proteinExistence type="predicted"/>
<dbReference type="RefSeq" id="XP_033667809.1">
    <property type="nucleotide sequence ID" value="XM_033806574.1"/>
</dbReference>
<gene>
    <name evidence="2" type="ORF">M409DRAFT_22972</name>
</gene>
<reference evidence="2" key="1">
    <citation type="journal article" date="2020" name="Stud. Mycol.">
        <title>101 Dothideomycetes genomes: a test case for predicting lifestyles and emergence of pathogens.</title>
        <authorList>
            <person name="Haridas S."/>
            <person name="Albert R."/>
            <person name="Binder M."/>
            <person name="Bloem J."/>
            <person name="Labutti K."/>
            <person name="Salamov A."/>
            <person name="Andreopoulos B."/>
            <person name="Baker S."/>
            <person name="Barry K."/>
            <person name="Bills G."/>
            <person name="Bluhm B."/>
            <person name="Cannon C."/>
            <person name="Castanera R."/>
            <person name="Culley D."/>
            <person name="Daum C."/>
            <person name="Ezra D."/>
            <person name="Gonzalez J."/>
            <person name="Henrissat B."/>
            <person name="Kuo A."/>
            <person name="Liang C."/>
            <person name="Lipzen A."/>
            <person name="Lutzoni F."/>
            <person name="Magnuson J."/>
            <person name="Mondo S."/>
            <person name="Nolan M."/>
            <person name="Ohm R."/>
            <person name="Pangilinan J."/>
            <person name="Park H.-J."/>
            <person name="Ramirez L."/>
            <person name="Alfaro M."/>
            <person name="Sun H."/>
            <person name="Tritt A."/>
            <person name="Yoshinaga Y."/>
            <person name="Zwiers L.-H."/>
            <person name="Turgeon B."/>
            <person name="Goodwin S."/>
            <person name="Spatafora J."/>
            <person name="Crous P."/>
            <person name="Grigoriev I."/>
        </authorList>
    </citation>
    <scope>NUCLEOTIDE SEQUENCE</scope>
    <source>
        <strain evidence="2">ATCC 36951</strain>
    </source>
</reference>
<protein>
    <submittedName>
        <fullName evidence="2">Uncharacterized protein</fullName>
    </submittedName>
</protein>
<dbReference type="AlphaFoldDB" id="A0A6A6CL82"/>
<dbReference type="GeneID" id="54559846"/>
<evidence type="ECO:0000313" key="3">
    <source>
        <dbReference type="Proteomes" id="UP000799537"/>
    </source>
</evidence>
<sequence length="174" mass="18943">MQKEHRAAIDSQEEGPSTTRISEGSSSITTLLETRTKAFVAAINARDFDLPTSNSDQDPSPWKFLHSSFRADRSGLLSCASVDLNKEIPPTPSQKSSIDRKGIVDLFAYTAAKFPAYRMNVSNATTCLDLEEGSGSVFVNVDVLRLETSVGEWGLIVGEGKARGLVRRSVGEFE</sequence>
<organism evidence="2 3">
    <name type="scientific">Zasmidium cellare ATCC 36951</name>
    <dbReference type="NCBI Taxonomy" id="1080233"/>
    <lineage>
        <taxon>Eukaryota</taxon>
        <taxon>Fungi</taxon>
        <taxon>Dikarya</taxon>
        <taxon>Ascomycota</taxon>
        <taxon>Pezizomycotina</taxon>
        <taxon>Dothideomycetes</taxon>
        <taxon>Dothideomycetidae</taxon>
        <taxon>Mycosphaerellales</taxon>
        <taxon>Mycosphaerellaceae</taxon>
        <taxon>Zasmidium</taxon>
    </lineage>
</organism>
<name>A0A6A6CL82_ZASCE</name>
<dbReference type="EMBL" id="ML993595">
    <property type="protein sequence ID" value="KAF2166920.1"/>
    <property type="molecule type" value="Genomic_DNA"/>
</dbReference>
<evidence type="ECO:0000256" key="1">
    <source>
        <dbReference type="SAM" id="MobiDB-lite"/>
    </source>
</evidence>